<reference evidence="2" key="1">
    <citation type="submission" date="2021-06" db="EMBL/GenBank/DDBJ databases">
        <authorList>
            <person name="Kallberg Y."/>
            <person name="Tangrot J."/>
            <person name="Rosling A."/>
        </authorList>
    </citation>
    <scope>NUCLEOTIDE SEQUENCE</scope>
    <source>
        <strain evidence="2">BR232B</strain>
    </source>
</reference>
<dbReference type="AlphaFoldDB" id="A0A9N9B2F2"/>
<sequence>MKSPKSSPTRIIKRNEILQQCLHLEIKKTTYTLPPVPLPFPPQFNTTAFVTKLSRKKLARFPNAFIMYRSEYVRHLKNNNYHLSMTDLSSMISYSWRKEPEYVKKAYRDISSDAERLYAQTTCFRVNDATTAVSIKKTKPTFIATISMQVQKPTTNNFIISKNPVYAPRTQPMTLQASESALPPPQSFVQNNYFEPINSVCLPFDILENRMGTTFDNRMVNCCRCLECAWKQQHGGNMTASAPQKTDAVVPQYSSSITTTSHFVLIQPSTLFTHQTTSQFSLPSPPIFNHYGSTSGLSLSLSTTTFSSSKNEGKMPISRKYNLNHGLADGLL</sequence>
<dbReference type="InterPro" id="IPR009071">
    <property type="entry name" value="HMG_box_dom"/>
</dbReference>
<name>A0A9N9B2F2_9GLOM</name>
<evidence type="ECO:0000259" key="1">
    <source>
        <dbReference type="Pfam" id="PF00505"/>
    </source>
</evidence>
<dbReference type="InterPro" id="IPR036910">
    <property type="entry name" value="HMG_box_dom_sf"/>
</dbReference>
<organism evidence="2 3">
    <name type="scientific">Paraglomus brasilianum</name>
    <dbReference type="NCBI Taxonomy" id="144538"/>
    <lineage>
        <taxon>Eukaryota</taxon>
        <taxon>Fungi</taxon>
        <taxon>Fungi incertae sedis</taxon>
        <taxon>Mucoromycota</taxon>
        <taxon>Glomeromycotina</taxon>
        <taxon>Glomeromycetes</taxon>
        <taxon>Paraglomerales</taxon>
        <taxon>Paraglomeraceae</taxon>
        <taxon>Paraglomus</taxon>
    </lineage>
</organism>
<dbReference type="Proteomes" id="UP000789739">
    <property type="component" value="Unassembled WGS sequence"/>
</dbReference>
<keyword evidence="3" id="KW-1185">Reference proteome</keyword>
<dbReference type="OrthoDB" id="2325316at2759"/>
<accession>A0A9N9B2F2</accession>
<comment type="caution">
    <text evidence="2">The sequence shown here is derived from an EMBL/GenBank/DDBJ whole genome shotgun (WGS) entry which is preliminary data.</text>
</comment>
<evidence type="ECO:0000313" key="2">
    <source>
        <dbReference type="EMBL" id="CAG8551078.1"/>
    </source>
</evidence>
<dbReference type="SUPFAM" id="SSF47095">
    <property type="entry name" value="HMG-box"/>
    <property type="match status" value="1"/>
</dbReference>
<dbReference type="Gene3D" id="1.10.30.10">
    <property type="entry name" value="High mobility group box domain"/>
    <property type="match status" value="1"/>
</dbReference>
<proteinExistence type="predicted"/>
<dbReference type="EMBL" id="CAJVPI010000570">
    <property type="protein sequence ID" value="CAG8551078.1"/>
    <property type="molecule type" value="Genomic_DNA"/>
</dbReference>
<dbReference type="Pfam" id="PF00505">
    <property type="entry name" value="HMG_box"/>
    <property type="match status" value="1"/>
</dbReference>
<feature type="domain" description="HMG box" evidence="1">
    <location>
        <begin position="62"/>
        <end position="118"/>
    </location>
</feature>
<gene>
    <name evidence="2" type="ORF">PBRASI_LOCUS5093</name>
</gene>
<evidence type="ECO:0000313" key="3">
    <source>
        <dbReference type="Proteomes" id="UP000789739"/>
    </source>
</evidence>
<protein>
    <submittedName>
        <fullName evidence="2">3343_t:CDS:1</fullName>
    </submittedName>
</protein>